<proteinExistence type="predicted"/>
<evidence type="ECO:0000313" key="2">
    <source>
        <dbReference type="Proteomes" id="UP000253507"/>
    </source>
</evidence>
<sequence>MTRNSDITQLARRIQRDSGGIIPLQQARLSAAWELGALPVHTMPPADRIPLRVAYTGESEAAARYAIGGDIHGLGLDDCSDDQRDFRALLALALFNGNVYTGPTARWNYSVVAAYDPVMSPRRDHLVMVAERAPENVATRLLSTEGEYSGSFGVPGLRHEASYTCHGQSSLRLRHLPTNALLTITGDPAGCPLGRKRRHASFETSLTVDHGLTEPERRALAEIPPISADASTLLAGLVSRYNLVDRRGHWATSLSWDPLERPESKDRTKPEVMGRGPVRQLWGAGDSWTLRWTGFPEPRDLALALTRWEAGIKGAGFTRHGDTYTVSLGTASLALCEGRD</sequence>
<protein>
    <submittedName>
        <fullName evidence="1">Uncharacterized protein</fullName>
    </submittedName>
</protein>
<dbReference type="OrthoDB" id="3662464at2"/>
<gene>
    <name evidence="1" type="ORF">DQ392_03585</name>
</gene>
<dbReference type="AlphaFoldDB" id="A0A367F348"/>
<dbReference type="Proteomes" id="UP000253507">
    <property type="component" value="Unassembled WGS sequence"/>
</dbReference>
<accession>A0A367F348</accession>
<evidence type="ECO:0000313" key="1">
    <source>
        <dbReference type="EMBL" id="RCG24215.1"/>
    </source>
</evidence>
<comment type="caution">
    <text evidence="1">The sequence shown here is derived from an EMBL/GenBank/DDBJ whole genome shotgun (WGS) entry which is preliminary data.</text>
</comment>
<dbReference type="RefSeq" id="WP_114013981.1">
    <property type="nucleotide sequence ID" value="NZ_QOIM01000021.1"/>
</dbReference>
<organism evidence="1 2">
    <name type="scientific">Streptomyces reniochalinae</name>
    <dbReference type="NCBI Taxonomy" id="2250578"/>
    <lineage>
        <taxon>Bacteria</taxon>
        <taxon>Bacillati</taxon>
        <taxon>Actinomycetota</taxon>
        <taxon>Actinomycetes</taxon>
        <taxon>Kitasatosporales</taxon>
        <taxon>Streptomycetaceae</taxon>
        <taxon>Streptomyces</taxon>
    </lineage>
</organism>
<reference evidence="1 2" key="1">
    <citation type="submission" date="2018-06" db="EMBL/GenBank/DDBJ databases">
        <title>Streptomyces reniochalinae sp. nov. and Streptomyces diacarnus sp. nov. from marine sponges.</title>
        <authorList>
            <person name="Li L."/>
        </authorList>
    </citation>
    <scope>NUCLEOTIDE SEQUENCE [LARGE SCALE GENOMIC DNA]</scope>
    <source>
        <strain evidence="1 2">LHW50302</strain>
    </source>
</reference>
<keyword evidence="2" id="KW-1185">Reference proteome</keyword>
<dbReference type="EMBL" id="QOIM01000021">
    <property type="protein sequence ID" value="RCG24215.1"/>
    <property type="molecule type" value="Genomic_DNA"/>
</dbReference>
<name>A0A367F348_9ACTN</name>